<organism evidence="2 3">
    <name type="scientific">Neoroseomonas lacus</name>
    <dbReference type="NCBI Taxonomy" id="287609"/>
    <lineage>
        <taxon>Bacteria</taxon>
        <taxon>Pseudomonadati</taxon>
        <taxon>Pseudomonadota</taxon>
        <taxon>Alphaproteobacteria</taxon>
        <taxon>Acetobacterales</taxon>
        <taxon>Acetobacteraceae</taxon>
        <taxon>Neoroseomonas</taxon>
    </lineage>
</organism>
<dbReference type="InterPro" id="IPR018750">
    <property type="entry name" value="DUF2306_membrane"/>
</dbReference>
<sequence length="215" mass="22914">MIRAFTRPIPLVVALAFCTFIPVMMAAVRVVQIPLGALPEDGLRLASVPVAYFLHSLAGVLFGVLGPLQFVRALRRRFGTLHRLSGRVFVLAGMGLALSGLALLLRVGSIATGLLDAVRGVFGLALIAVLVLGVWAARAHAMVRHRAWMIRAYAIGMGSGTVALVMFPVYLISGEPPTGLTTDIVVVGMWLLTIAVGEWVVRRLASPDHCSRSAP</sequence>
<dbReference type="RefSeq" id="WP_188968340.1">
    <property type="nucleotide sequence ID" value="NZ_BMKW01000007.1"/>
</dbReference>
<feature type="transmembrane region" description="Helical" evidence="1">
    <location>
        <begin position="148"/>
        <end position="172"/>
    </location>
</feature>
<comment type="caution">
    <text evidence="2">The sequence shown here is derived from an EMBL/GenBank/DDBJ whole genome shotgun (WGS) entry which is preliminary data.</text>
</comment>
<evidence type="ECO:0000313" key="2">
    <source>
        <dbReference type="EMBL" id="GGJ22613.1"/>
    </source>
</evidence>
<reference evidence="2" key="1">
    <citation type="journal article" date="2014" name="Int. J. Syst. Evol. Microbiol.">
        <title>Complete genome sequence of Corynebacterium casei LMG S-19264T (=DSM 44701T), isolated from a smear-ripened cheese.</title>
        <authorList>
            <consortium name="US DOE Joint Genome Institute (JGI-PGF)"/>
            <person name="Walter F."/>
            <person name="Albersmeier A."/>
            <person name="Kalinowski J."/>
            <person name="Ruckert C."/>
        </authorList>
    </citation>
    <scope>NUCLEOTIDE SEQUENCE</scope>
    <source>
        <strain evidence="2">CGMCC 1.3617</strain>
    </source>
</reference>
<keyword evidence="3" id="KW-1185">Reference proteome</keyword>
<keyword evidence="1" id="KW-0472">Membrane</keyword>
<feature type="transmembrane region" description="Helical" evidence="1">
    <location>
        <begin position="184"/>
        <end position="201"/>
    </location>
</feature>
<dbReference type="EMBL" id="BMKW01000007">
    <property type="protein sequence ID" value="GGJ22613.1"/>
    <property type="molecule type" value="Genomic_DNA"/>
</dbReference>
<dbReference type="Proteomes" id="UP000661507">
    <property type="component" value="Unassembled WGS sequence"/>
</dbReference>
<reference evidence="2" key="2">
    <citation type="submission" date="2020-09" db="EMBL/GenBank/DDBJ databases">
        <authorList>
            <person name="Sun Q."/>
            <person name="Zhou Y."/>
        </authorList>
    </citation>
    <scope>NUCLEOTIDE SEQUENCE</scope>
    <source>
        <strain evidence="2">CGMCC 1.3617</strain>
    </source>
</reference>
<accession>A0A917KPZ8</accession>
<gene>
    <name evidence="2" type="ORF">GCM10011320_32280</name>
</gene>
<protein>
    <recommendedName>
        <fullName evidence="4">DUF2306 domain-containing protein</fullName>
    </recommendedName>
</protein>
<evidence type="ECO:0008006" key="4">
    <source>
        <dbReference type="Google" id="ProtNLM"/>
    </source>
</evidence>
<keyword evidence="1" id="KW-0812">Transmembrane</keyword>
<evidence type="ECO:0000256" key="1">
    <source>
        <dbReference type="SAM" id="Phobius"/>
    </source>
</evidence>
<proteinExistence type="predicted"/>
<feature type="transmembrane region" description="Helical" evidence="1">
    <location>
        <begin position="117"/>
        <end position="136"/>
    </location>
</feature>
<name>A0A917KPZ8_9PROT</name>
<evidence type="ECO:0000313" key="3">
    <source>
        <dbReference type="Proteomes" id="UP000661507"/>
    </source>
</evidence>
<dbReference type="AlphaFoldDB" id="A0A917KPZ8"/>
<feature type="transmembrane region" description="Helical" evidence="1">
    <location>
        <begin position="50"/>
        <end position="68"/>
    </location>
</feature>
<keyword evidence="1" id="KW-1133">Transmembrane helix</keyword>
<feature type="transmembrane region" description="Helical" evidence="1">
    <location>
        <begin position="88"/>
        <end position="111"/>
    </location>
</feature>
<dbReference type="Pfam" id="PF10067">
    <property type="entry name" value="DUF2306"/>
    <property type="match status" value="1"/>
</dbReference>